<accession>A0AAV0K7N2</accession>
<organism evidence="3 4">
    <name type="scientific">Linum tenue</name>
    <dbReference type="NCBI Taxonomy" id="586396"/>
    <lineage>
        <taxon>Eukaryota</taxon>
        <taxon>Viridiplantae</taxon>
        <taxon>Streptophyta</taxon>
        <taxon>Embryophyta</taxon>
        <taxon>Tracheophyta</taxon>
        <taxon>Spermatophyta</taxon>
        <taxon>Magnoliopsida</taxon>
        <taxon>eudicotyledons</taxon>
        <taxon>Gunneridae</taxon>
        <taxon>Pentapetalae</taxon>
        <taxon>rosids</taxon>
        <taxon>fabids</taxon>
        <taxon>Malpighiales</taxon>
        <taxon>Linaceae</taxon>
        <taxon>Linum</taxon>
    </lineage>
</organism>
<feature type="compositionally biased region" description="Polar residues" evidence="1">
    <location>
        <begin position="990"/>
        <end position="1008"/>
    </location>
</feature>
<dbReference type="PANTHER" id="PTHR48429:SF1">
    <property type="entry name" value="AGENET DOMAIN-CONTAINING PROTEIN"/>
    <property type="match status" value="1"/>
</dbReference>
<feature type="compositionally biased region" description="Polar residues" evidence="1">
    <location>
        <begin position="904"/>
        <end position="918"/>
    </location>
</feature>
<feature type="compositionally biased region" description="Polar residues" evidence="1">
    <location>
        <begin position="1160"/>
        <end position="1185"/>
    </location>
</feature>
<feature type="compositionally biased region" description="Polar residues" evidence="1">
    <location>
        <begin position="512"/>
        <end position="530"/>
    </location>
</feature>
<comment type="caution">
    <text evidence="3">The sequence shown here is derived from an EMBL/GenBank/DDBJ whole genome shotgun (WGS) entry which is preliminary data.</text>
</comment>
<dbReference type="InterPro" id="IPR014002">
    <property type="entry name" value="Agenet_dom_plant"/>
</dbReference>
<evidence type="ECO:0000256" key="1">
    <source>
        <dbReference type="SAM" id="MobiDB-lite"/>
    </source>
</evidence>
<dbReference type="SMART" id="SM00743">
    <property type="entry name" value="Agenet"/>
    <property type="match status" value="2"/>
</dbReference>
<dbReference type="CDD" id="cd20403">
    <property type="entry name" value="Tudor_Agenet_FMRP-like_rpt2"/>
    <property type="match status" value="1"/>
</dbReference>
<feature type="region of interest" description="Disordered" evidence="1">
    <location>
        <begin position="2106"/>
        <end position="2230"/>
    </location>
</feature>
<dbReference type="InterPro" id="IPR055274">
    <property type="entry name" value="SWO1"/>
</dbReference>
<feature type="region of interest" description="Disordered" evidence="1">
    <location>
        <begin position="606"/>
        <end position="635"/>
    </location>
</feature>
<feature type="region of interest" description="Disordered" evidence="1">
    <location>
        <begin position="1160"/>
        <end position="1208"/>
    </location>
</feature>
<feature type="domain" description="Agenet" evidence="2">
    <location>
        <begin position="1743"/>
        <end position="1807"/>
    </location>
</feature>
<feature type="compositionally biased region" description="Polar residues" evidence="1">
    <location>
        <begin position="2185"/>
        <end position="2201"/>
    </location>
</feature>
<feature type="compositionally biased region" description="Low complexity" evidence="1">
    <location>
        <begin position="2164"/>
        <end position="2177"/>
    </location>
</feature>
<feature type="compositionally biased region" description="Basic and acidic residues" evidence="1">
    <location>
        <begin position="892"/>
        <end position="902"/>
    </location>
</feature>
<dbReference type="PANTHER" id="PTHR48429">
    <property type="entry name" value="AGENET DOMAIN-CONTAINING PROTEIN"/>
    <property type="match status" value="1"/>
</dbReference>
<feature type="compositionally biased region" description="Polar residues" evidence="1">
    <location>
        <begin position="1194"/>
        <end position="1207"/>
    </location>
</feature>
<feature type="compositionally biased region" description="Basic and acidic residues" evidence="1">
    <location>
        <begin position="763"/>
        <end position="787"/>
    </location>
</feature>
<dbReference type="CDD" id="cd20405">
    <property type="entry name" value="Tudor_Agenet_AtDUF_rpt1_3"/>
    <property type="match status" value="1"/>
</dbReference>
<name>A0AAV0K7N2_9ROSI</name>
<feature type="non-terminal residue" evidence="3">
    <location>
        <position position="1"/>
    </location>
</feature>
<feature type="compositionally biased region" description="Basic and acidic residues" evidence="1">
    <location>
        <begin position="1927"/>
        <end position="1941"/>
    </location>
</feature>
<feature type="region of interest" description="Disordered" evidence="1">
    <location>
        <begin position="1902"/>
        <end position="1941"/>
    </location>
</feature>
<gene>
    <name evidence="3" type="ORF">LITE_LOCUS17543</name>
</gene>
<feature type="compositionally biased region" description="Polar residues" evidence="1">
    <location>
        <begin position="606"/>
        <end position="618"/>
    </location>
</feature>
<feature type="region of interest" description="Disordered" evidence="1">
    <location>
        <begin position="1347"/>
        <end position="1380"/>
    </location>
</feature>
<feature type="region of interest" description="Disordered" evidence="1">
    <location>
        <begin position="689"/>
        <end position="730"/>
    </location>
</feature>
<feature type="region of interest" description="Disordered" evidence="1">
    <location>
        <begin position="990"/>
        <end position="1055"/>
    </location>
</feature>
<feature type="region of interest" description="Disordered" evidence="1">
    <location>
        <begin position="1720"/>
        <end position="1742"/>
    </location>
</feature>
<proteinExistence type="predicted"/>
<feature type="compositionally biased region" description="Polar residues" evidence="1">
    <location>
        <begin position="800"/>
        <end position="813"/>
    </location>
</feature>
<evidence type="ECO:0000313" key="4">
    <source>
        <dbReference type="Proteomes" id="UP001154282"/>
    </source>
</evidence>
<reference evidence="3" key="1">
    <citation type="submission" date="2022-08" db="EMBL/GenBank/DDBJ databases">
        <authorList>
            <person name="Gutierrez-Valencia J."/>
        </authorList>
    </citation>
    <scope>NUCLEOTIDE SEQUENCE</scope>
</reference>
<dbReference type="Proteomes" id="UP001154282">
    <property type="component" value="Unassembled WGS sequence"/>
</dbReference>
<dbReference type="Pfam" id="PF05641">
    <property type="entry name" value="Agenet"/>
    <property type="match status" value="1"/>
</dbReference>
<dbReference type="EMBL" id="CAMGYJ010000005">
    <property type="protein sequence ID" value="CAI0418086.1"/>
    <property type="molecule type" value="Genomic_DNA"/>
</dbReference>
<sequence length="2230" mass="237116">ARRKEGGGDSRSVSVAVAVGRGSFSLPVGGGAGPRIPIHRVRAFPSPRVLISCNMYDRNFLVGLPSLPFSITRKANNPGGGVALSGCRSWLEGLDERTTGEHLRPGISSPNGGRDIPMDYDDNDFQSQNRHLAGEGSNKFPPVLRPYALPKFEFDDNLHGPLRFDNLVETEVFLGIESNEDSQWIEDYSRGSPTIQFTSSAAESCCISRQNNVWSEATSSESVEMLLRSVVQEESVPLQVIAKKSNACDEQGCMISQMEPNLNQDSNLSNRTVDFADVKPMLVPCDIDEGFSGSPGDVGGQLPLAQDVSCGHEGGNSVDIGLGDFTGITPGGGLSVTVESTFIDSRCDSVGQNAVNTVVYESLAIRTQESDASGMQIDMVDTGTVIREEDEDVLNRITDSSDGIKNMAAMDVGDPIEETGALCEGDAIGQTQDISDATVIEAGSEQLQNPACSTPAEYESEANVSGNSISNMEGSCISRKDVGLSENINATDVSRGSESISLVSLDGRTTETRNGSNSVPQLQTDSFVTSSEEHLISEENDTSADRTERCNVPSAHGSDDSDFVAAKASEGTPSSSAAETPQGHERVMVPQNDEDKRFLLDTPFQLNTSSEHTSNGVAVNNEVHGSPTTDRDIGSLPVLGIEGEALGIESLVDAAGGNEIAGSADPSNSEVSSLPGLESVLTAEEAEKEISNSELRTSEGTAAVNPLTESEMVSADASEKMLSAPTDESLPIIGHCTHEGQVESEAVPMNEDARECTKAIEECSDHHMSANKDNDTSIIREAEEKTLLEAPESMDKVGLSDNNDSSQNATQQGYREDKAVLSTGLNDKPDAVASKNELATSADPEKQPVPSPTIATTPLPEVQHQREETKRSSHPCTPAPSSDANRSSPKRSKMDVPSKDDGSFTFQVPSFTESPQTENAKKMQVVQTVEINKASMPIQVPSFTGSPQTEIAKKLPDVKTVDTSKVPTSMDGSPSTSGLVQLDAKVVQDLSHQSPKVSDITVRQSAPKVNSERKPRRSRATGKESAKRGRTTKVTTPAKVERGNNANIPPGSPGLGHNVYSNEMQLFGHIDSSGVKPFVGTSIPGLPDLNSSATTTLFQQPFTDTQQVQLRAQIFVYGSLIQGTAPEEAYMISAFGGADGGKSAWEKNWRLYVERLNTQRSHLSTPETPVQSHSGVIAPEQTSKQSTRKGKATGSRSSSKATASTIPTPMLPLSSPIWNMPTPSIDHLQSSSTARAPVLEFQRALSPLHPHQTPAMKNLVAHSPSWISQGPFGAWITSPQTSAVETGSRFPVQMAHTEPVHLTPAKDSFVSHTSVVKHVSTLVSHAASSGNVLPSTSMPDVGKAIISSGQQSTAPKPRRRKKSLAPENIVDRGLNPEPPREIVPGAAVSSHLSTSVSIITPASFVSKAPAEMAAFPSPLTTNFRKEDPTRVQRANSSDEALGKVKEARSHAEDAAAFAATAVGQSQLVWSQLDKQRDASLSSDVEAKLASAAVAIAAAAAVAKAAAAAANVAANAALQAKLMADEAAASGIYNGQSSLISFSNDTGNATPASILKRDNGTSSSSSVISAARETARKRVEAASAASKRAENMDAIIRAAELAAEAVSQAGKIIDMGDPLPLSELVAAGPEGFWKVSEVSPQLVAKSNEIHAQNLSGDRGGEIRDASVSHEKASIAPREISSDDHVNLVDNSHVATGIKDAKGLQAHKPSEIARTLEVVLQDGSRPKSPTNTENEHVEVGSSEGSGIKEGSFVEILRDGNGFKAAWFSAKVLNLRDEMAYVSYDELTLGEGSEKLKEWVALRGEGAEAPKIRISRPLTVMPFEGTRKRRRAAINDYNWSVGDRVDAWIRESWWEGVVTEKNKKDDTTLTVYFPVQGETSVVKAWHLRTSLLWSDGQWIEWSNSSEKNVPSHLGDTPQEKRPRIWNPVADSKDKDKVPKNANVDKEPAEPTLLDLASEQKIFNMGKSTGVASRMARTGLQAEGSNVVFGVPKPGKKRKFMEVSKHYVGGARGHKTTDETNDPSSKFPRWRGGTTSRTDTTVKRSAIPKPRVPKLPGKTSGHAQAQGSTTSGDTTVAAFTDLNAKTKNASGSGGGSSGTGKQSSIDFRAFSSSEGTPRAPVVFSSVRQPDAVPTKKPSTVNARGERGSKGKFSTGVGKLGRVEERKASAGASSAGETSGAEAPRRSNRRIQPTSRLLEGLQSSLMVSKIPSVSHDKSHKSRPAARGKAANLTQL</sequence>
<feature type="compositionally biased region" description="Basic and acidic residues" evidence="1">
    <location>
        <begin position="531"/>
        <end position="549"/>
    </location>
</feature>
<dbReference type="InterPro" id="IPR008395">
    <property type="entry name" value="Agenet-like_dom"/>
</dbReference>
<feature type="region of interest" description="Disordered" evidence="1">
    <location>
        <begin position="507"/>
        <end position="586"/>
    </location>
</feature>
<protein>
    <recommendedName>
        <fullName evidence="2">Agenet domain-containing protein</fullName>
    </recommendedName>
</protein>
<keyword evidence="4" id="KW-1185">Reference proteome</keyword>
<evidence type="ECO:0000259" key="2">
    <source>
        <dbReference type="SMART" id="SM00743"/>
    </source>
</evidence>
<evidence type="ECO:0000313" key="3">
    <source>
        <dbReference type="EMBL" id="CAI0418086.1"/>
    </source>
</evidence>
<feature type="domain" description="Agenet" evidence="2">
    <location>
        <begin position="1834"/>
        <end position="1892"/>
    </location>
</feature>
<feature type="region of interest" description="Disordered" evidence="1">
    <location>
        <begin position="2007"/>
        <end position="2069"/>
    </location>
</feature>
<feature type="compositionally biased region" description="Polar residues" evidence="1">
    <location>
        <begin position="2057"/>
        <end position="2069"/>
    </location>
</feature>
<feature type="region of interest" description="Disordered" evidence="1">
    <location>
        <begin position="763"/>
        <end position="921"/>
    </location>
</feature>
<feature type="region of interest" description="Disordered" evidence="1">
    <location>
        <begin position="2081"/>
        <end position="2100"/>
    </location>
</feature>